<keyword evidence="2" id="KW-0812">Transmembrane</keyword>
<feature type="region of interest" description="Disordered" evidence="1">
    <location>
        <begin position="50"/>
        <end position="130"/>
    </location>
</feature>
<reference evidence="4 5" key="1">
    <citation type="submission" date="2024-04" db="EMBL/GenBank/DDBJ databases">
        <title>Polymorphospora sp. isolated from Baiyangdian Lake in Xiong'an New Area.</title>
        <authorList>
            <person name="Zhang X."/>
            <person name="Liu J."/>
        </authorList>
    </citation>
    <scope>NUCLEOTIDE SEQUENCE [LARGE SCALE GENOMIC DNA]</scope>
    <source>
        <strain evidence="4 5">2-325</strain>
    </source>
</reference>
<dbReference type="EMBL" id="JBCGDC010000052">
    <property type="protein sequence ID" value="MFB6395139.1"/>
    <property type="molecule type" value="Genomic_DNA"/>
</dbReference>
<keyword evidence="2" id="KW-0472">Membrane</keyword>
<evidence type="ECO:0000256" key="1">
    <source>
        <dbReference type="SAM" id="MobiDB-lite"/>
    </source>
</evidence>
<feature type="region of interest" description="Disordered" evidence="1">
    <location>
        <begin position="387"/>
        <end position="411"/>
    </location>
</feature>
<protein>
    <recommendedName>
        <fullName evidence="6">DUF11 domain-containing protein</fullName>
    </recommendedName>
</protein>
<feature type="compositionally biased region" description="Pro residues" evidence="1">
    <location>
        <begin position="399"/>
        <end position="408"/>
    </location>
</feature>
<accession>A0ABV5CT01</accession>
<evidence type="ECO:0000256" key="2">
    <source>
        <dbReference type="SAM" id="Phobius"/>
    </source>
</evidence>
<feature type="compositionally biased region" description="Pro residues" evidence="1">
    <location>
        <begin position="106"/>
        <end position="123"/>
    </location>
</feature>
<organism evidence="4 5">
    <name type="scientific">Polymorphospora lycopeni</name>
    <dbReference type="NCBI Taxonomy" id="3140240"/>
    <lineage>
        <taxon>Bacteria</taxon>
        <taxon>Bacillati</taxon>
        <taxon>Actinomycetota</taxon>
        <taxon>Actinomycetes</taxon>
        <taxon>Micromonosporales</taxon>
        <taxon>Micromonosporaceae</taxon>
        <taxon>Polymorphospora</taxon>
    </lineage>
</organism>
<feature type="compositionally biased region" description="Low complexity" evidence="1">
    <location>
        <begin position="87"/>
        <end position="105"/>
    </location>
</feature>
<evidence type="ECO:0000256" key="3">
    <source>
        <dbReference type="SAM" id="SignalP"/>
    </source>
</evidence>
<evidence type="ECO:0008006" key="6">
    <source>
        <dbReference type="Google" id="ProtNLM"/>
    </source>
</evidence>
<evidence type="ECO:0000313" key="5">
    <source>
        <dbReference type="Proteomes" id="UP001582793"/>
    </source>
</evidence>
<feature type="chain" id="PRO_5045690394" description="DUF11 domain-containing protein" evidence="3">
    <location>
        <begin position="34"/>
        <end position="460"/>
    </location>
</feature>
<name>A0ABV5CT01_9ACTN</name>
<comment type="caution">
    <text evidence="4">The sequence shown here is derived from an EMBL/GenBank/DDBJ whole genome shotgun (WGS) entry which is preliminary data.</text>
</comment>
<feature type="compositionally biased region" description="Low complexity" evidence="1">
    <location>
        <begin position="70"/>
        <end position="79"/>
    </location>
</feature>
<evidence type="ECO:0000313" key="4">
    <source>
        <dbReference type="EMBL" id="MFB6395139.1"/>
    </source>
</evidence>
<keyword evidence="2" id="KW-1133">Transmembrane helix</keyword>
<keyword evidence="5" id="KW-1185">Reference proteome</keyword>
<keyword evidence="3" id="KW-0732">Signal</keyword>
<feature type="transmembrane region" description="Helical" evidence="2">
    <location>
        <begin position="418"/>
        <end position="440"/>
    </location>
</feature>
<feature type="signal peptide" evidence="3">
    <location>
        <begin position="1"/>
        <end position="33"/>
    </location>
</feature>
<gene>
    <name evidence="4" type="ORF">AAFH96_18805</name>
</gene>
<sequence length="460" mass="45460">MSRVTAGPVLARAGAAGLVALLALVTGPVPAGAADPTVGDRAGAARVLAARAATEPDENQTPRPEPTPSAPAATESASPVPEPTATPPAAETPASPTGAPTEAPATMPPAGTPKTAPPGPDLPGRPRLGVHVSTGDLPLTATYWTGGGAVADLRVTVANTGGTRQVMRLGYRLPAGVSDDGTAGCAPAGDGHACGAWTADPGAQWTTLIRLRIAPDAWRHMPLSGSVRVTATAPGNPDLPAVSDDEGFAVLFPPGPPAVGLSLDADEVSFDISGQSSTLDVRLGNTGDTDSAGTVEVILPAGVTVPAPPANCSAVDAARTRCALGTVSAGGVGSLRLPVAATAEAQRTAPLSGAVIGIIDAAYGPTRRMQMSFRIVAAAATATPPVLDGAGPTGSQGVLPPPGAPPRSGPLTRVEKTAIALITVSSLLVVLALALATTSLRRRLRPEDRTGASTPVAAAD</sequence>
<proteinExistence type="predicted"/>
<dbReference type="RefSeq" id="WP_375735061.1">
    <property type="nucleotide sequence ID" value="NZ_JBCGDC010000052.1"/>
</dbReference>
<dbReference type="Proteomes" id="UP001582793">
    <property type="component" value="Unassembled WGS sequence"/>
</dbReference>